<dbReference type="Pfam" id="PF00400">
    <property type="entry name" value="WD40"/>
    <property type="match status" value="1"/>
</dbReference>
<dbReference type="InterPro" id="IPR036322">
    <property type="entry name" value="WD40_repeat_dom_sf"/>
</dbReference>
<protein>
    <submittedName>
        <fullName evidence="4">Uncharacterized protein</fullName>
    </submittedName>
</protein>
<dbReference type="PROSITE" id="PS50082">
    <property type="entry name" value="WD_REPEATS_2"/>
    <property type="match status" value="2"/>
</dbReference>
<dbReference type="Gene3D" id="2.130.10.10">
    <property type="entry name" value="YVTN repeat-like/Quinoprotein amine dehydrogenase"/>
    <property type="match status" value="1"/>
</dbReference>
<dbReference type="EMBL" id="JAIPUX010003289">
    <property type="protein sequence ID" value="KAH0622525.1"/>
    <property type="molecule type" value="Genomic_DNA"/>
</dbReference>
<dbReference type="PROSITE" id="PS00678">
    <property type="entry name" value="WD_REPEATS_1"/>
    <property type="match status" value="1"/>
</dbReference>
<accession>A0ABQ7SYH4</accession>
<organism evidence="4 5">
    <name type="scientific">Phrynosoma platyrhinos</name>
    <name type="common">Desert horned lizard</name>
    <dbReference type="NCBI Taxonomy" id="52577"/>
    <lineage>
        <taxon>Eukaryota</taxon>
        <taxon>Metazoa</taxon>
        <taxon>Chordata</taxon>
        <taxon>Craniata</taxon>
        <taxon>Vertebrata</taxon>
        <taxon>Euteleostomi</taxon>
        <taxon>Lepidosauria</taxon>
        <taxon>Squamata</taxon>
        <taxon>Bifurcata</taxon>
        <taxon>Unidentata</taxon>
        <taxon>Episquamata</taxon>
        <taxon>Toxicofera</taxon>
        <taxon>Iguania</taxon>
        <taxon>Phrynosomatidae</taxon>
        <taxon>Phrynosomatinae</taxon>
        <taxon>Phrynosoma</taxon>
    </lineage>
</organism>
<evidence type="ECO:0000313" key="5">
    <source>
        <dbReference type="Proteomes" id="UP000826234"/>
    </source>
</evidence>
<dbReference type="InterPro" id="IPR051242">
    <property type="entry name" value="WD-EF-hand_domain"/>
</dbReference>
<dbReference type="InterPro" id="IPR019775">
    <property type="entry name" value="WD40_repeat_CS"/>
</dbReference>
<dbReference type="PANTHER" id="PTHR44324">
    <property type="entry name" value="WD40 REPEAT DOMAIN 95"/>
    <property type="match status" value="1"/>
</dbReference>
<evidence type="ECO:0000256" key="2">
    <source>
        <dbReference type="ARBA" id="ARBA00022737"/>
    </source>
</evidence>
<dbReference type="SUPFAM" id="SSF50978">
    <property type="entry name" value="WD40 repeat-like"/>
    <property type="match status" value="1"/>
</dbReference>
<proteinExistence type="predicted"/>
<comment type="caution">
    <text evidence="4">The sequence shown here is derived from an EMBL/GenBank/DDBJ whole genome shotgun (WGS) entry which is preliminary data.</text>
</comment>
<evidence type="ECO:0000256" key="1">
    <source>
        <dbReference type="ARBA" id="ARBA00022574"/>
    </source>
</evidence>
<dbReference type="PANTHER" id="PTHR44324:SF2">
    <property type="entry name" value="WD REPEAT-CONTAINING PROTEIN 64"/>
    <property type="match status" value="1"/>
</dbReference>
<dbReference type="Proteomes" id="UP000826234">
    <property type="component" value="Unassembled WGS sequence"/>
</dbReference>
<sequence length="195" mass="22128">IFRVWDIQTLSPMQVFHDSQGGPRDTQIFAMIFDNNRGILITGSSVIDIYPLTRMIQDTKQVPQTHERNINVLVYNNAFHQVLTICSESVIKVWELETGQLIYQIEDAHGPNVEVTCAAIDKHGFHLATGACDGTLKTWDFGSGQELKVLPLGKESRDNEHWLMQMVYLKASKSKHVILVLEYSGMIKIVQVLIF</sequence>
<evidence type="ECO:0000313" key="4">
    <source>
        <dbReference type="EMBL" id="KAH0622525.1"/>
    </source>
</evidence>
<gene>
    <name evidence="4" type="ORF">JD844_024907</name>
</gene>
<dbReference type="InterPro" id="IPR001680">
    <property type="entry name" value="WD40_rpt"/>
</dbReference>
<keyword evidence="2" id="KW-0677">Repeat</keyword>
<dbReference type="SMART" id="SM00320">
    <property type="entry name" value="WD40"/>
    <property type="match status" value="3"/>
</dbReference>
<dbReference type="InterPro" id="IPR015943">
    <property type="entry name" value="WD40/YVTN_repeat-like_dom_sf"/>
</dbReference>
<feature type="repeat" description="WD" evidence="3">
    <location>
        <begin position="108"/>
        <end position="149"/>
    </location>
</feature>
<evidence type="ECO:0000256" key="3">
    <source>
        <dbReference type="PROSITE-ProRule" id="PRU00221"/>
    </source>
</evidence>
<keyword evidence="1 3" id="KW-0853">WD repeat</keyword>
<name>A0ABQ7SYH4_PHRPL</name>
<keyword evidence="5" id="KW-1185">Reference proteome</keyword>
<feature type="repeat" description="WD" evidence="3">
    <location>
        <begin position="63"/>
        <end position="104"/>
    </location>
</feature>
<reference evidence="4 5" key="1">
    <citation type="journal article" date="2022" name="Gigascience">
        <title>A chromosome-level genome assembly and annotation of the desert horned lizard, Phrynosoma platyrhinos, provides insight into chromosomal rearrangements among reptiles.</title>
        <authorList>
            <person name="Koochekian N."/>
            <person name="Ascanio A."/>
            <person name="Farleigh K."/>
            <person name="Card D.C."/>
            <person name="Schield D.R."/>
            <person name="Castoe T.A."/>
            <person name="Jezkova T."/>
        </authorList>
    </citation>
    <scope>NUCLEOTIDE SEQUENCE [LARGE SCALE GENOMIC DNA]</scope>
    <source>
        <strain evidence="4">NK-2021</strain>
    </source>
</reference>
<feature type="non-terminal residue" evidence="4">
    <location>
        <position position="1"/>
    </location>
</feature>